<evidence type="ECO:0000313" key="2">
    <source>
        <dbReference type="EMBL" id="KAK3351530.1"/>
    </source>
</evidence>
<evidence type="ECO:0000313" key="3">
    <source>
        <dbReference type="Proteomes" id="UP001278500"/>
    </source>
</evidence>
<reference evidence="2" key="2">
    <citation type="submission" date="2023-06" db="EMBL/GenBank/DDBJ databases">
        <authorList>
            <consortium name="Lawrence Berkeley National Laboratory"/>
            <person name="Haridas S."/>
            <person name="Hensen N."/>
            <person name="Bonometti L."/>
            <person name="Westerberg I."/>
            <person name="Brannstrom I.O."/>
            <person name="Guillou S."/>
            <person name="Cros-Aarteil S."/>
            <person name="Calhoun S."/>
            <person name="Kuo A."/>
            <person name="Mondo S."/>
            <person name="Pangilinan J."/>
            <person name="Riley R."/>
            <person name="Labutti K."/>
            <person name="Andreopoulos B."/>
            <person name="Lipzen A."/>
            <person name="Chen C."/>
            <person name="Yanf M."/>
            <person name="Daum C."/>
            <person name="Ng V."/>
            <person name="Clum A."/>
            <person name="Steindorff A."/>
            <person name="Ohm R."/>
            <person name="Martin F."/>
            <person name="Silar P."/>
            <person name="Natvig D."/>
            <person name="Lalanne C."/>
            <person name="Gautier V."/>
            <person name="Ament-Velasquez S.L."/>
            <person name="Kruys A."/>
            <person name="Hutchinson M.I."/>
            <person name="Powell A.J."/>
            <person name="Barry K."/>
            <person name="Miller A.N."/>
            <person name="Grigoriev I.V."/>
            <person name="Debuchy R."/>
            <person name="Gladieux P."/>
            <person name="Thoren M.H."/>
            <person name="Johannesson H."/>
        </authorList>
    </citation>
    <scope>NUCLEOTIDE SEQUENCE</scope>
    <source>
        <strain evidence="2">CBS 560.94</strain>
    </source>
</reference>
<sequence length="223" mass="24946">MSASWLRLPRGISGGAQASAVSRQVPGPGRLTIDERSTGDEPQGRHSRRVKRGHQIAKASIARRRCITSALASLSEPADVFGFFPQRRRLSRFPASPSHQPFLILLRVLWVVLSKAIIARAGVSDLLLSIAKWHFPTTNYLHRNSLVLSPPHRFSFSHPLRAYISALPTTLCSRPYKAHAQRYNTERIHSTHQGAGLELKVLVLNLYGDALVQWTKRSHCPVR</sequence>
<keyword evidence="3" id="KW-1185">Reference proteome</keyword>
<organism evidence="2 3">
    <name type="scientific">Neurospora tetraspora</name>
    <dbReference type="NCBI Taxonomy" id="94610"/>
    <lineage>
        <taxon>Eukaryota</taxon>
        <taxon>Fungi</taxon>
        <taxon>Dikarya</taxon>
        <taxon>Ascomycota</taxon>
        <taxon>Pezizomycotina</taxon>
        <taxon>Sordariomycetes</taxon>
        <taxon>Sordariomycetidae</taxon>
        <taxon>Sordariales</taxon>
        <taxon>Sordariaceae</taxon>
        <taxon>Neurospora</taxon>
    </lineage>
</organism>
<gene>
    <name evidence="2" type="ORF">B0H65DRAFT_124298</name>
</gene>
<dbReference type="Proteomes" id="UP001278500">
    <property type="component" value="Unassembled WGS sequence"/>
</dbReference>
<dbReference type="EMBL" id="JAUEPP010000002">
    <property type="protein sequence ID" value="KAK3351530.1"/>
    <property type="molecule type" value="Genomic_DNA"/>
</dbReference>
<feature type="compositionally biased region" description="Basic and acidic residues" evidence="1">
    <location>
        <begin position="32"/>
        <end position="44"/>
    </location>
</feature>
<proteinExistence type="predicted"/>
<accession>A0AAE0JKQ5</accession>
<evidence type="ECO:0000256" key="1">
    <source>
        <dbReference type="SAM" id="MobiDB-lite"/>
    </source>
</evidence>
<feature type="region of interest" description="Disordered" evidence="1">
    <location>
        <begin position="17"/>
        <end position="54"/>
    </location>
</feature>
<reference evidence="2" key="1">
    <citation type="journal article" date="2023" name="Mol. Phylogenet. Evol.">
        <title>Genome-scale phylogeny and comparative genomics of the fungal order Sordariales.</title>
        <authorList>
            <person name="Hensen N."/>
            <person name="Bonometti L."/>
            <person name="Westerberg I."/>
            <person name="Brannstrom I.O."/>
            <person name="Guillou S."/>
            <person name="Cros-Aarteil S."/>
            <person name="Calhoun S."/>
            <person name="Haridas S."/>
            <person name="Kuo A."/>
            <person name="Mondo S."/>
            <person name="Pangilinan J."/>
            <person name="Riley R."/>
            <person name="LaButti K."/>
            <person name="Andreopoulos B."/>
            <person name="Lipzen A."/>
            <person name="Chen C."/>
            <person name="Yan M."/>
            <person name="Daum C."/>
            <person name="Ng V."/>
            <person name="Clum A."/>
            <person name="Steindorff A."/>
            <person name="Ohm R.A."/>
            <person name="Martin F."/>
            <person name="Silar P."/>
            <person name="Natvig D.O."/>
            <person name="Lalanne C."/>
            <person name="Gautier V."/>
            <person name="Ament-Velasquez S.L."/>
            <person name="Kruys A."/>
            <person name="Hutchinson M.I."/>
            <person name="Powell A.J."/>
            <person name="Barry K."/>
            <person name="Miller A.N."/>
            <person name="Grigoriev I.V."/>
            <person name="Debuchy R."/>
            <person name="Gladieux P."/>
            <person name="Hiltunen Thoren M."/>
            <person name="Johannesson H."/>
        </authorList>
    </citation>
    <scope>NUCLEOTIDE SEQUENCE</scope>
    <source>
        <strain evidence="2">CBS 560.94</strain>
    </source>
</reference>
<dbReference type="GeneID" id="87857876"/>
<dbReference type="RefSeq" id="XP_062684825.1">
    <property type="nucleotide sequence ID" value="XM_062820722.1"/>
</dbReference>
<comment type="caution">
    <text evidence="2">The sequence shown here is derived from an EMBL/GenBank/DDBJ whole genome shotgun (WGS) entry which is preliminary data.</text>
</comment>
<feature type="compositionally biased region" description="Basic residues" evidence="1">
    <location>
        <begin position="45"/>
        <end position="54"/>
    </location>
</feature>
<protein>
    <submittedName>
        <fullName evidence="2">Uncharacterized protein</fullName>
    </submittedName>
</protein>
<name>A0AAE0JKQ5_9PEZI</name>
<dbReference type="AlphaFoldDB" id="A0AAE0JKQ5"/>